<dbReference type="SUPFAM" id="SSF57850">
    <property type="entry name" value="RING/U-box"/>
    <property type="match status" value="1"/>
</dbReference>
<keyword evidence="8" id="KW-0862">Zinc</keyword>
<dbReference type="RefSeq" id="XP_013407007.1">
    <property type="nucleotide sequence ID" value="XM_013551553.1"/>
</dbReference>
<dbReference type="Gene3D" id="1.20.120.1750">
    <property type="match status" value="1"/>
</dbReference>
<evidence type="ECO:0000256" key="3">
    <source>
        <dbReference type="ARBA" id="ARBA00022679"/>
    </source>
</evidence>
<accession>A0A1S3J9C8</accession>
<dbReference type="OrthoDB" id="6084070at2759"/>
<dbReference type="GeneID" id="106171271"/>
<dbReference type="CDD" id="cd17039">
    <property type="entry name" value="Ubl_ubiquitin_like"/>
    <property type="match status" value="1"/>
</dbReference>
<protein>
    <submittedName>
        <fullName evidence="12">Probable E3 ubiquitin-protein ligase ARI8</fullName>
    </submittedName>
</protein>
<evidence type="ECO:0000256" key="4">
    <source>
        <dbReference type="ARBA" id="ARBA00022723"/>
    </source>
</evidence>
<dbReference type="STRING" id="7574.A0A1S3J9C8"/>
<dbReference type="SUPFAM" id="SSF54236">
    <property type="entry name" value="Ubiquitin-like"/>
    <property type="match status" value="1"/>
</dbReference>
<evidence type="ECO:0000256" key="7">
    <source>
        <dbReference type="ARBA" id="ARBA00022786"/>
    </source>
</evidence>
<dbReference type="CDD" id="cd20336">
    <property type="entry name" value="Rcat_RBR"/>
    <property type="match status" value="1"/>
</dbReference>
<dbReference type="PROSITE" id="PS50053">
    <property type="entry name" value="UBIQUITIN_2"/>
    <property type="match status" value="1"/>
</dbReference>
<evidence type="ECO:0000256" key="5">
    <source>
        <dbReference type="ARBA" id="ARBA00022737"/>
    </source>
</evidence>
<feature type="domain" description="Ubiquitin-like" evidence="9">
    <location>
        <begin position="28"/>
        <end position="90"/>
    </location>
</feature>
<dbReference type="GO" id="GO:0009893">
    <property type="term" value="P:positive regulation of metabolic process"/>
    <property type="evidence" value="ECO:0007669"/>
    <property type="project" value="UniProtKB-ARBA"/>
</dbReference>
<comment type="pathway">
    <text evidence="1">Protein modification; protein ubiquitination.</text>
</comment>
<reference evidence="12" key="1">
    <citation type="submission" date="2025-08" db="UniProtKB">
        <authorList>
            <consortium name="RefSeq"/>
        </authorList>
    </citation>
    <scope>IDENTIFICATION</scope>
    <source>
        <tissue evidence="12">Gonads</tissue>
    </source>
</reference>
<dbReference type="GO" id="GO:0008270">
    <property type="term" value="F:zinc ion binding"/>
    <property type="evidence" value="ECO:0007669"/>
    <property type="project" value="UniProtKB-KW"/>
</dbReference>
<keyword evidence="11" id="KW-1185">Reference proteome</keyword>
<dbReference type="PROSITE" id="PS51873">
    <property type="entry name" value="TRIAD"/>
    <property type="match status" value="1"/>
</dbReference>
<dbReference type="Gene3D" id="3.10.20.90">
    <property type="entry name" value="Phosphatidylinositol 3-kinase Catalytic Subunit, Chain A, domain 1"/>
    <property type="match status" value="1"/>
</dbReference>
<evidence type="ECO:0000256" key="2">
    <source>
        <dbReference type="ARBA" id="ARBA00022553"/>
    </source>
</evidence>
<keyword evidence="7" id="KW-0833">Ubl conjugation pathway</keyword>
<dbReference type="InterPro" id="IPR044066">
    <property type="entry name" value="TRIAD_supradom"/>
</dbReference>
<keyword evidence="4" id="KW-0479">Metal-binding</keyword>
<evidence type="ECO:0000256" key="8">
    <source>
        <dbReference type="ARBA" id="ARBA00022833"/>
    </source>
</evidence>
<proteinExistence type="predicted"/>
<evidence type="ECO:0000259" key="9">
    <source>
        <dbReference type="PROSITE" id="PS50053"/>
    </source>
</evidence>
<evidence type="ECO:0000256" key="1">
    <source>
        <dbReference type="ARBA" id="ARBA00004906"/>
    </source>
</evidence>
<dbReference type="KEGG" id="lak:106171271"/>
<keyword evidence="5" id="KW-0677">Repeat</keyword>
<organism evidence="11 12">
    <name type="scientific">Lingula anatina</name>
    <name type="common">Brachiopod</name>
    <name type="synonym">Lingula unguis</name>
    <dbReference type="NCBI Taxonomy" id="7574"/>
    <lineage>
        <taxon>Eukaryota</taxon>
        <taxon>Metazoa</taxon>
        <taxon>Spiralia</taxon>
        <taxon>Lophotrochozoa</taxon>
        <taxon>Brachiopoda</taxon>
        <taxon>Linguliformea</taxon>
        <taxon>Lingulata</taxon>
        <taxon>Lingulida</taxon>
        <taxon>Linguloidea</taxon>
        <taxon>Lingulidae</taxon>
        <taxon>Lingula</taxon>
    </lineage>
</organism>
<keyword evidence="6" id="KW-0863">Zinc-finger</keyword>
<feature type="domain" description="RING-type" evidence="10">
    <location>
        <begin position="104"/>
        <end position="333"/>
    </location>
</feature>
<dbReference type="InterPro" id="IPR029071">
    <property type="entry name" value="Ubiquitin-like_domsf"/>
</dbReference>
<dbReference type="Proteomes" id="UP000085678">
    <property type="component" value="Unplaced"/>
</dbReference>
<dbReference type="GO" id="GO:0016740">
    <property type="term" value="F:transferase activity"/>
    <property type="evidence" value="ECO:0007669"/>
    <property type="project" value="UniProtKB-KW"/>
</dbReference>
<dbReference type="InParanoid" id="A0A1S3J9C8"/>
<evidence type="ECO:0000313" key="12">
    <source>
        <dbReference type="RefSeq" id="XP_013407007.1"/>
    </source>
</evidence>
<gene>
    <name evidence="12" type="primary">LOC106171271</name>
</gene>
<keyword evidence="2" id="KW-0597">Phosphoprotein</keyword>
<dbReference type="AlphaFoldDB" id="A0A1S3J9C8"/>
<evidence type="ECO:0000313" key="11">
    <source>
        <dbReference type="Proteomes" id="UP000085678"/>
    </source>
</evidence>
<keyword evidence="3" id="KW-0808">Transferase</keyword>
<sequence length="345" mass="38722">MEGVLVIGMAGERIKISVPGYSDIGKASVKALKQEIVGQWPKSFEYDQFYLLFAGVTLTDKNSYNEEAILQDYGVKDGSTILMVIRLNGGQAKRYDQKLHSSFLTKEADVITGDDDPDSWRGKMSCGHAVDPDMLTGYSKHELEKGRLDVKCPECKAKWGFTEIREKALLDQEEQRALEVMWSKNAIKTTKKCPGCQSIVERADLSNLRVHCGYCTKSFGRCYDFCWRCLREWPKFGPTTNKVGCGYCINEKDLSLFLLANCDEIDLPDCKIGQKVPRVRACPNCGQLCEHNTEACKNIMCVACGKEFCFVCLMFTSICCKEGGWHEKCSRGVAPRQTVIPTLKS</sequence>
<dbReference type="InterPro" id="IPR000626">
    <property type="entry name" value="Ubiquitin-like_dom"/>
</dbReference>
<evidence type="ECO:0000259" key="10">
    <source>
        <dbReference type="PROSITE" id="PS51873"/>
    </source>
</evidence>
<name>A0A1S3J9C8_LINAN</name>
<evidence type="ECO:0000256" key="6">
    <source>
        <dbReference type="ARBA" id="ARBA00022771"/>
    </source>
</evidence>